<dbReference type="InterPro" id="IPR036412">
    <property type="entry name" value="HAD-like_sf"/>
</dbReference>
<evidence type="ECO:0000313" key="2">
    <source>
        <dbReference type="Proteomes" id="UP001501746"/>
    </source>
</evidence>
<comment type="caution">
    <text evidence="1">The sequence shown here is derived from an EMBL/GenBank/DDBJ whole genome shotgun (WGS) entry which is preliminary data.</text>
</comment>
<organism evidence="1 2">
    <name type="scientific">Agromyces salentinus</name>
    <dbReference type="NCBI Taxonomy" id="269421"/>
    <lineage>
        <taxon>Bacteria</taxon>
        <taxon>Bacillati</taxon>
        <taxon>Actinomycetota</taxon>
        <taxon>Actinomycetes</taxon>
        <taxon>Micrococcales</taxon>
        <taxon>Microbacteriaceae</taxon>
        <taxon>Agromyces</taxon>
    </lineage>
</organism>
<dbReference type="InterPro" id="IPR023198">
    <property type="entry name" value="PGP-like_dom2"/>
</dbReference>
<dbReference type="InterPro" id="IPR050155">
    <property type="entry name" value="HAD-like_hydrolase_sf"/>
</dbReference>
<dbReference type="SUPFAM" id="SSF56784">
    <property type="entry name" value="HAD-like"/>
    <property type="match status" value="1"/>
</dbReference>
<dbReference type="GO" id="GO:0016787">
    <property type="term" value="F:hydrolase activity"/>
    <property type="evidence" value="ECO:0007669"/>
    <property type="project" value="UniProtKB-KW"/>
</dbReference>
<protein>
    <submittedName>
        <fullName evidence="1">HAD-IA family hydrolase</fullName>
    </submittedName>
</protein>
<dbReference type="Gene3D" id="1.10.150.240">
    <property type="entry name" value="Putative phosphatase, domain 2"/>
    <property type="match status" value="1"/>
</dbReference>
<reference evidence="1 2" key="1">
    <citation type="journal article" date="2019" name="Int. J. Syst. Evol. Microbiol.">
        <title>The Global Catalogue of Microorganisms (GCM) 10K type strain sequencing project: providing services to taxonomists for standard genome sequencing and annotation.</title>
        <authorList>
            <consortium name="The Broad Institute Genomics Platform"/>
            <consortium name="The Broad Institute Genome Sequencing Center for Infectious Disease"/>
            <person name="Wu L."/>
            <person name="Ma J."/>
        </authorList>
    </citation>
    <scope>NUCLEOTIDE SEQUENCE [LARGE SCALE GENOMIC DNA]</scope>
    <source>
        <strain evidence="1 2">JCM 14323</strain>
    </source>
</reference>
<proteinExistence type="predicted"/>
<dbReference type="PANTHER" id="PTHR43434">
    <property type="entry name" value="PHOSPHOGLYCOLATE PHOSPHATASE"/>
    <property type="match status" value="1"/>
</dbReference>
<dbReference type="InterPro" id="IPR023214">
    <property type="entry name" value="HAD_sf"/>
</dbReference>
<dbReference type="PANTHER" id="PTHR43434:SF20">
    <property type="entry name" value="5'-NUCLEOTIDASE"/>
    <property type="match status" value="1"/>
</dbReference>
<accession>A0ABN2MGY0</accession>
<dbReference type="InterPro" id="IPR041492">
    <property type="entry name" value="HAD_2"/>
</dbReference>
<dbReference type="Pfam" id="PF13419">
    <property type="entry name" value="HAD_2"/>
    <property type="match status" value="1"/>
</dbReference>
<keyword evidence="1" id="KW-0378">Hydrolase</keyword>
<dbReference type="Gene3D" id="3.40.50.1000">
    <property type="entry name" value="HAD superfamily/HAD-like"/>
    <property type="match status" value="1"/>
</dbReference>
<gene>
    <name evidence="1" type="ORF">GCM10009750_06510</name>
</gene>
<dbReference type="Proteomes" id="UP001501746">
    <property type="component" value="Unassembled WGS sequence"/>
</dbReference>
<evidence type="ECO:0000313" key="1">
    <source>
        <dbReference type="EMBL" id="GAA1825962.1"/>
    </source>
</evidence>
<dbReference type="RefSeq" id="WP_246205781.1">
    <property type="nucleotide sequence ID" value="NZ_BAAANK010000002.1"/>
</dbReference>
<keyword evidence="2" id="KW-1185">Reference proteome</keyword>
<sequence length="228" mass="23987">MISPSHTETLAPTRTWAAVLFDLDGTIVDSAADITDSLAHMFAELGLEVPTHEQLLAYVGPPLLDSLRMLAGFDDAGAEHALSVYRADYAVRLTQSPVFPGMAGVLERVHAAGIPLALATSKPESMATTVLDHAGLSQYFTVIAGASEDEVRSTKADVVAEALRRLQAKGVDTTHAVMVGDRGYDTLGAAAHDVPTILVEWGYGSPAEADGAIAVVHSTDQLRTLLIG</sequence>
<name>A0ABN2MGY0_9MICO</name>
<dbReference type="EMBL" id="BAAANK010000002">
    <property type="protein sequence ID" value="GAA1825962.1"/>
    <property type="molecule type" value="Genomic_DNA"/>
</dbReference>